<sequence length="304" mass="33350">MTIQEDKWADELRIVSREKAANSNMPGIIAGIAQAQHGATLYQDGTDRTKCYGNVITDASSRRNLVSPLLGDFPKAIDKKIGDLLAAEDASDVPVYKNSLIVAPLGWHLVYHDAATRTVPDDEYVLRFAVNVSKIGEGKDDNFLRRANRPGRTCEYISKPRALAAWRSNDYEAVAGEKKLAVQACIDALSPIFPELLSIDCYAKLRVGKINCKSKWVECNTTADTTADPIAGKKACKADYYQCGQRDIEPLAKATPVGKCKTAYAACKKKVIDDVRALNPAEMPGRLEFDPCLTQYNACIEATK</sequence>
<evidence type="ECO:0000313" key="1">
    <source>
        <dbReference type="EMBL" id="QPI51125.1"/>
    </source>
</evidence>
<organism evidence="1 2">
    <name type="scientific">Massilia antarctica</name>
    <dbReference type="NCBI Taxonomy" id="2765360"/>
    <lineage>
        <taxon>Bacteria</taxon>
        <taxon>Pseudomonadati</taxon>
        <taxon>Pseudomonadota</taxon>
        <taxon>Betaproteobacteria</taxon>
        <taxon>Burkholderiales</taxon>
        <taxon>Oxalobacteraceae</taxon>
        <taxon>Telluria group</taxon>
        <taxon>Massilia</taxon>
    </lineage>
</organism>
<gene>
    <name evidence="1" type="ORF">IV454_06220</name>
</gene>
<evidence type="ECO:0000313" key="2">
    <source>
        <dbReference type="Proteomes" id="UP000662888"/>
    </source>
</evidence>
<name>A0AA49A9X9_9BURK</name>
<dbReference type="Proteomes" id="UP000662888">
    <property type="component" value="Chromosome"/>
</dbReference>
<protein>
    <submittedName>
        <fullName evidence="1">Uncharacterized protein</fullName>
    </submittedName>
</protein>
<reference evidence="1 2" key="1">
    <citation type="submission" date="2020-11" db="EMBL/GenBank/DDBJ databases">
        <authorList>
            <person name="Sun Q."/>
        </authorList>
    </citation>
    <scope>NUCLEOTIDE SEQUENCE [LARGE SCALE GENOMIC DNA]</scope>
    <source>
        <strain evidence="1 2">P8398</strain>
    </source>
</reference>
<dbReference type="EMBL" id="CP065053">
    <property type="protein sequence ID" value="QPI51125.1"/>
    <property type="molecule type" value="Genomic_DNA"/>
</dbReference>
<accession>A0AA49A9X9</accession>
<keyword evidence="2" id="KW-1185">Reference proteome</keyword>
<dbReference type="RefSeq" id="WP_206090752.1">
    <property type="nucleotide sequence ID" value="NZ_CP065053.1"/>
</dbReference>
<proteinExistence type="predicted"/>